<name>K1U711_9ZZZZ</name>
<dbReference type="Gene3D" id="3.30.1240.10">
    <property type="match status" value="1"/>
</dbReference>
<accession>K1U711</accession>
<reference evidence="1" key="1">
    <citation type="journal article" date="2013" name="Environ. Microbiol.">
        <title>Microbiota from the distal guts of lean and obese adolescents exhibit partial functional redundancy besides clear differences in community structure.</title>
        <authorList>
            <person name="Ferrer M."/>
            <person name="Ruiz A."/>
            <person name="Lanza F."/>
            <person name="Haange S.B."/>
            <person name="Oberbach A."/>
            <person name="Till H."/>
            <person name="Bargiela R."/>
            <person name="Campoy C."/>
            <person name="Segura M.T."/>
            <person name="Richter M."/>
            <person name="von Bergen M."/>
            <person name="Seifert J."/>
            <person name="Suarez A."/>
        </authorList>
    </citation>
    <scope>NUCLEOTIDE SEQUENCE</scope>
</reference>
<keyword evidence="1" id="KW-0378">Hydrolase</keyword>
<feature type="non-terminal residue" evidence="1">
    <location>
        <position position="267"/>
    </location>
</feature>
<evidence type="ECO:0000313" key="1">
    <source>
        <dbReference type="EMBL" id="EKC81037.1"/>
    </source>
</evidence>
<dbReference type="EMBL" id="AJWY01000535">
    <property type="protein sequence ID" value="EKC81037.1"/>
    <property type="molecule type" value="Genomic_DNA"/>
</dbReference>
<sequence length="267" mass="29832">MTNETKTDFSEWLVASDIDGTLNNKFRKLPQRNYDAIKEFVVNKKGHFTLASGRNIATMRGPFMGLPITSTPAVILNGAGVYDYEHEKMLWFQEINPAGYEIVSAVMKKFPSVEVEILTKDKAYAVNAHVFANVMLHADRLLPHKRFSKISQVPPEEWGKVIFLGLPTVIASVKKYLLSIENPQVNFMSSSISSFEMLDKGIHKGVGVKKIAELYGIQHKHTAAIGDYFNDYEMLKSVYLSACCGQAPKAIHDIVKFEACHCNNGAV</sequence>
<dbReference type="PANTHER" id="PTHR10000:SF8">
    <property type="entry name" value="HAD SUPERFAMILY HYDROLASE-LIKE, TYPE 3"/>
    <property type="match status" value="1"/>
</dbReference>
<gene>
    <name evidence="1" type="ORF">LEA_00761</name>
</gene>
<proteinExistence type="predicted"/>
<dbReference type="GO" id="GO:0000287">
    <property type="term" value="F:magnesium ion binding"/>
    <property type="evidence" value="ECO:0007669"/>
    <property type="project" value="TreeGrafter"/>
</dbReference>
<dbReference type="InterPro" id="IPR006379">
    <property type="entry name" value="HAD-SF_hydro_IIB"/>
</dbReference>
<dbReference type="InterPro" id="IPR023214">
    <property type="entry name" value="HAD_sf"/>
</dbReference>
<dbReference type="AlphaFoldDB" id="K1U711"/>
<protein>
    <submittedName>
        <fullName evidence="1">HAD-superfamily hydrolase, subfamily IIB</fullName>
    </submittedName>
</protein>
<dbReference type="Pfam" id="PF08282">
    <property type="entry name" value="Hydrolase_3"/>
    <property type="match status" value="1"/>
</dbReference>
<dbReference type="InterPro" id="IPR036412">
    <property type="entry name" value="HAD-like_sf"/>
</dbReference>
<dbReference type="GO" id="GO:0005829">
    <property type="term" value="C:cytosol"/>
    <property type="evidence" value="ECO:0007669"/>
    <property type="project" value="TreeGrafter"/>
</dbReference>
<organism evidence="1">
    <name type="scientific">human gut metagenome</name>
    <dbReference type="NCBI Taxonomy" id="408170"/>
    <lineage>
        <taxon>unclassified sequences</taxon>
        <taxon>metagenomes</taxon>
        <taxon>organismal metagenomes</taxon>
    </lineage>
</organism>
<dbReference type="SUPFAM" id="SSF56784">
    <property type="entry name" value="HAD-like"/>
    <property type="match status" value="1"/>
</dbReference>
<dbReference type="PANTHER" id="PTHR10000">
    <property type="entry name" value="PHOSPHOSERINE PHOSPHATASE"/>
    <property type="match status" value="1"/>
</dbReference>
<dbReference type="Gene3D" id="3.40.50.1000">
    <property type="entry name" value="HAD superfamily/HAD-like"/>
    <property type="match status" value="1"/>
</dbReference>
<dbReference type="NCBIfam" id="TIGR01484">
    <property type="entry name" value="HAD-SF-IIB"/>
    <property type="match status" value="1"/>
</dbReference>
<comment type="caution">
    <text evidence="1">The sequence shown here is derived from an EMBL/GenBank/DDBJ whole genome shotgun (WGS) entry which is preliminary data.</text>
</comment>
<dbReference type="GO" id="GO:0016791">
    <property type="term" value="F:phosphatase activity"/>
    <property type="evidence" value="ECO:0007669"/>
    <property type="project" value="TreeGrafter"/>
</dbReference>